<evidence type="ECO:0000256" key="7">
    <source>
        <dbReference type="ARBA" id="ARBA00037472"/>
    </source>
</evidence>
<accession>A0A2H0ZNB3</accession>
<dbReference type="VEuPathDB" id="FungiDB:CJJ07_001085"/>
<feature type="transmembrane region" description="Helical" evidence="10">
    <location>
        <begin position="117"/>
        <end position="139"/>
    </location>
</feature>
<evidence type="ECO:0000256" key="2">
    <source>
        <dbReference type="ARBA" id="ARBA00009969"/>
    </source>
</evidence>
<feature type="region of interest" description="Disordered" evidence="9">
    <location>
        <begin position="497"/>
        <end position="574"/>
    </location>
</feature>
<dbReference type="GO" id="GO:0005886">
    <property type="term" value="C:plasma membrane"/>
    <property type="evidence" value="ECO:0007669"/>
    <property type="project" value="UniProtKB-SubCell"/>
</dbReference>
<dbReference type="PANTHER" id="PTHR31465">
    <property type="entry name" value="PROTEIN RTA1-RELATED"/>
    <property type="match status" value="1"/>
</dbReference>
<feature type="transmembrane region" description="Helical" evidence="10">
    <location>
        <begin position="331"/>
        <end position="354"/>
    </location>
</feature>
<dbReference type="InterPro" id="IPR007568">
    <property type="entry name" value="RTA1"/>
</dbReference>
<feature type="compositionally biased region" description="Polar residues" evidence="9">
    <location>
        <begin position="522"/>
        <end position="541"/>
    </location>
</feature>
<dbReference type="VEuPathDB" id="FungiDB:CJI96_0002075"/>
<dbReference type="OMA" id="YLCQIIC"/>
<comment type="subcellular location">
    <subcellularLocation>
        <location evidence="1">Cell membrane</location>
        <topology evidence="1">Multi-pass membrane protein</topology>
    </subcellularLocation>
</comment>
<dbReference type="AlphaFoldDB" id="A0A2H0ZNB3"/>
<keyword evidence="6 10" id="KW-0472">Membrane</keyword>
<reference evidence="11" key="1">
    <citation type="journal article" date="2017" name="Clin. Infect. Dis.">
        <title>Simultaneous emergence of multidrug-resistant Candida auris on 3 continents confirmed by whole-genome sequencing and epidemiological analyses.</title>
        <authorList>
            <person name="Lockhart S.R."/>
            <person name="Etienne K.A."/>
            <person name="Vallabhaneni S."/>
            <person name="Farooqi J."/>
            <person name="Chowdhary A."/>
            <person name="Govender N.P."/>
            <person name="Colombo A.L."/>
            <person name="Calvo B."/>
            <person name="Cuomo C.A."/>
            <person name="Desjardins C.A."/>
            <person name="Berkow E.L."/>
            <person name="Castanheira M."/>
            <person name="Magobo R.E."/>
            <person name="Jabeen K."/>
            <person name="Asghar R.J."/>
            <person name="Meis J.F."/>
            <person name="Jackson B."/>
            <person name="Chiller T."/>
            <person name="Litvintseva A.P."/>
        </authorList>
    </citation>
    <scope>NUCLEOTIDE SEQUENCE [LARGE SCALE GENOMIC DNA]</scope>
    <source>
        <strain evidence="11">B8441</strain>
    </source>
</reference>
<dbReference type="GO" id="GO:0000324">
    <property type="term" value="C:fungal-type vacuole"/>
    <property type="evidence" value="ECO:0007669"/>
    <property type="project" value="TreeGrafter"/>
</dbReference>
<dbReference type="Proteomes" id="UP000825438">
    <property type="component" value="Chromosome I"/>
</dbReference>
<feature type="region of interest" description="Disordered" evidence="9">
    <location>
        <begin position="414"/>
        <end position="465"/>
    </location>
</feature>
<dbReference type="VEuPathDB" id="FungiDB:B9J08_003392"/>
<feature type="transmembrane region" description="Helical" evidence="10">
    <location>
        <begin position="374"/>
        <end position="394"/>
    </location>
</feature>
<evidence type="ECO:0000256" key="3">
    <source>
        <dbReference type="ARBA" id="ARBA00022692"/>
    </source>
</evidence>
<evidence type="ECO:0000313" key="12">
    <source>
        <dbReference type="EMBL" id="QWW21868.1"/>
    </source>
</evidence>
<keyword evidence="3 10" id="KW-0812">Transmembrane</keyword>
<keyword evidence="5" id="KW-0813">Transport</keyword>
<feature type="compositionally biased region" description="Basic and acidic residues" evidence="9">
    <location>
        <begin position="431"/>
        <end position="446"/>
    </location>
</feature>
<comment type="similarity">
    <text evidence="2">Belongs to the lipid-translocating exporter (LTE) (TC 9.A.26.1) family.</text>
</comment>
<evidence type="ECO:0000256" key="10">
    <source>
        <dbReference type="SAM" id="Phobius"/>
    </source>
</evidence>
<feature type="transmembrane region" description="Helical" evidence="10">
    <location>
        <begin position="255"/>
        <end position="275"/>
    </location>
</feature>
<comment type="function">
    <text evidence="7">Catalyzes the ATP-dependent translocation of sphingoid long-chain bases (LCBs) from the cytoplasmic site toward the extracytoplasmic side of the membrane (flip-flop). Involved in the establishment of the functional lipid asymmetry of the plasma membrane. Regulates intracellular levels of LCBs, sphingolipid precursors that are growth inhibitory at increased levels.</text>
</comment>
<dbReference type="PANTHER" id="PTHR31465:SF9">
    <property type="entry name" value="SPHINGOID LONG-CHAIN BASE TRANSPORTER RSB1"/>
    <property type="match status" value="1"/>
</dbReference>
<feature type="compositionally biased region" description="Polar residues" evidence="9">
    <location>
        <begin position="497"/>
        <end position="515"/>
    </location>
</feature>
<dbReference type="VEuPathDB" id="FungiDB:CJJ09_000713"/>
<name>A0A2H0ZNB3_CANAR</name>
<reference evidence="12" key="3">
    <citation type="submission" date="2021-06" db="EMBL/GenBank/DDBJ databases">
        <title>Candida auris outbreak in lebanese hospital.</title>
        <authorList>
            <person name="Finianos M."/>
        </authorList>
    </citation>
    <scope>NUCLEOTIDE SEQUENCE</scope>
    <source>
        <strain evidence="12">CA7LBN</strain>
    </source>
</reference>
<evidence type="ECO:0000256" key="9">
    <source>
        <dbReference type="SAM" id="MobiDB-lite"/>
    </source>
</evidence>
<evidence type="ECO:0000256" key="6">
    <source>
        <dbReference type="ARBA" id="ARBA00023136"/>
    </source>
</evidence>
<organism evidence="11">
    <name type="scientific">Candidozyma auris</name>
    <name type="common">Yeast</name>
    <name type="synonym">Candida auris</name>
    <dbReference type="NCBI Taxonomy" id="498019"/>
    <lineage>
        <taxon>Eukaryota</taxon>
        <taxon>Fungi</taxon>
        <taxon>Dikarya</taxon>
        <taxon>Ascomycota</taxon>
        <taxon>Saccharomycotina</taxon>
        <taxon>Pichiomycetes</taxon>
        <taxon>Metschnikowiaceae</taxon>
        <taxon>Candidozyma</taxon>
    </lineage>
</organism>
<dbReference type="GO" id="GO:0006869">
    <property type="term" value="P:lipid transport"/>
    <property type="evidence" value="ECO:0007669"/>
    <property type="project" value="UniProtKB-KW"/>
</dbReference>
<dbReference type="EMBL" id="PEKT02000007">
    <property type="protein sequence ID" value="PIS51793.1"/>
    <property type="molecule type" value="Genomic_DNA"/>
</dbReference>
<evidence type="ECO:0000256" key="1">
    <source>
        <dbReference type="ARBA" id="ARBA00004651"/>
    </source>
</evidence>
<evidence type="ECO:0000313" key="11">
    <source>
        <dbReference type="EMBL" id="PIS51793.1"/>
    </source>
</evidence>
<protein>
    <recommendedName>
        <fullName evidence="8">Sphingoid long-chain base transporter RSB1</fullName>
    </recommendedName>
</protein>
<evidence type="ECO:0000256" key="5">
    <source>
        <dbReference type="ARBA" id="ARBA00023055"/>
    </source>
</evidence>
<keyword evidence="5" id="KW-0445">Lipid transport</keyword>
<dbReference type="VEuPathDB" id="FungiDB:QG37_01829"/>
<evidence type="ECO:0000256" key="4">
    <source>
        <dbReference type="ARBA" id="ARBA00022989"/>
    </source>
</evidence>
<sequence>MSAWLSQFTQPWSTTQLPSHTTLTHVAPQAYSGLVSTLMSISEALPTETNRMSLYEMAKKGKAAQASLSVLSAQRFMATATDNERMPEMTSVIWNSTMELQELERGINLYQMELSPIANGIFAGLFALLLVAHIVLFLWKRHPYFGVCLSMGTACEFTGYIGRIASIGNYGNKDAYLCQIICLTLAPALLMAGVYFVLAQLTVIHGRQYSVLKPLWFSYIFVFCDFVSLVVQAAGGASAAVQLQRFGDTQPGTNTMVAGIAFQVVSMTLFLYFLFDFMNRKWFKASPHVKFTFHNLFSFLFATSRGRELTQRYLNPKYNPKYEHIWSRKSFSYFPIVLLLSVFFIYVRCVYRLVELTEGWSGYLITHEEFVMTLDGLMVLLMVMLLVPFHPGVLMGKGSNISLKSIRNVTDQEDVEAHEDKSFSGSTWSDDSTKKSTRSEKVHTRELSVSSQESDNSDIFSPGKSERKSFLPILKDSARGSSKQNKPDFVAVPYSQTAESTVQSTPVKQPQSNRSGSKKFTLRNTQSRTSSKMSSRVQSHVNPYETPRESQFVANSGPYREEPVYSPQHDSLENPFEQHVVYDERDHYEYDDGSNHFDDVQSQVTHDEDFFNFGH</sequence>
<dbReference type="VEuPathDB" id="FungiDB:CJI97_003467"/>
<reference evidence="11" key="2">
    <citation type="submission" date="2017-11" db="EMBL/GenBank/DDBJ databases">
        <title>Candida auris genome assembly and annotation.</title>
        <authorList>
            <person name="Munoz J.F."/>
            <person name="Gade L.G."/>
            <person name="Chow N.A."/>
            <person name="Litvintseva A.P."/>
            <person name="Loparev V.N."/>
            <person name="Cuomo C.A."/>
        </authorList>
    </citation>
    <scope>NUCLEOTIDE SEQUENCE</scope>
    <source>
        <strain evidence="11">B8441</strain>
    </source>
</reference>
<feature type="transmembrane region" description="Helical" evidence="10">
    <location>
        <begin position="216"/>
        <end position="235"/>
    </location>
</feature>
<gene>
    <name evidence="11" type="ORF">B9J08_003392</name>
    <name evidence="12" type="ORF">CA7LBN_000614</name>
</gene>
<proteinExistence type="inferred from homology"/>
<feature type="compositionally biased region" description="Polar residues" evidence="9">
    <location>
        <begin position="447"/>
        <end position="459"/>
    </location>
</feature>
<dbReference type="EMBL" id="CP076749">
    <property type="protein sequence ID" value="QWW21868.1"/>
    <property type="molecule type" value="Genomic_DNA"/>
</dbReference>
<feature type="transmembrane region" description="Helical" evidence="10">
    <location>
        <begin position="176"/>
        <end position="204"/>
    </location>
</feature>
<dbReference type="Pfam" id="PF04479">
    <property type="entry name" value="RTA1"/>
    <property type="match status" value="1"/>
</dbReference>
<evidence type="ECO:0000256" key="8">
    <source>
        <dbReference type="ARBA" id="ARBA00041117"/>
    </source>
</evidence>
<keyword evidence="4 10" id="KW-1133">Transmembrane helix</keyword>